<evidence type="ECO:0000256" key="5">
    <source>
        <dbReference type="ARBA" id="ARBA00022725"/>
    </source>
</evidence>
<keyword evidence="3" id="KW-0716">Sensory transduction</keyword>
<dbReference type="GO" id="GO:0007165">
    <property type="term" value="P:signal transduction"/>
    <property type="evidence" value="ECO:0007669"/>
    <property type="project" value="UniProtKB-KW"/>
</dbReference>
<dbReference type="GO" id="GO:0005549">
    <property type="term" value="F:odorant binding"/>
    <property type="evidence" value="ECO:0007669"/>
    <property type="project" value="InterPro"/>
</dbReference>
<keyword evidence="7 10" id="KW-0472">Membrane</keyword>
<feature type="transmembrane region" description="Helical" evidence="10">
    <location>
        <begin position="104"/>
        <end position="121"/>
    </location>
</feature>
<evidence type="ECO:0000256" key="4">
    <source>
        <dbReference type="ARBA" id="ARBA00022692"/>
    </source>
</evidence>
<feature type="transmembrane region" description="Helical" evidence="10">
    <location>
        <begin position="6"/>
        <end position="29"/>
    </location>
</feature>
<name>A0A3Q8HM59_9NEOP</name>
<sequence>MIQESTILFVVSNYHLFFLFLLSHTAVMYRLLTMEITEMGNLTTDYDNHMQKRLCNIIKRHQLILGTIRQLRSLYSKPLGIDFFSNALCICLVQFVPVEEYPKFVFVLLYCLTLFFLYCLLCQMLTNESEKFGVAVYCCGWERVNLKEKKMIFEVLRQAQKPVVLLAADFVPVNLYTFASTCQIIYKFVTVMKF</sequence>
<reference evidence="11" key="1">
    <citation type="submission" date="2017-08" db="EMBL/GenBank/DDBJ databases">
        <title>Analysis of the Antennal Transcriptome and Chemosensory-related Genes of Conopomorpha sinensis Bradley (Lepidoptera: Gracilariidae).</title>
        <authorList>
            <person name="Li P."/>
            <person name="Liu Y."/>
            <person name="Wang S."/>
            <person name="Sun H."/>
        </authorList>
    </citation>
    <scope>NUCLEOTIDE SEQUENCE</scope>
</reference>
<organism evidence="11">
    <name type="scientific">Conopomorpha sinensis</name>
    <name type="common">litch fruit borer</name>
    <dbReference type="NCBI Taxonomy" id="940481"/>
    <lineage>
        <taxon>Eukaryota</taxon>
        <taxon>Metazoa</taxon>
        <taxon>Ecdysozoa</taxon>
        <taxon>Arthropoda</taxon>
        <taxon>Hexapoda</taxon>
        <taxon>Insecta</taxon>
        <taxon>Pterygota</taxon>
        <taxon>Neoptera</taxon>
        <taxon>Endopterygota</taxon>
        <taxon>Lepidoptera</taxon>
        <taxon>Glossata</taxon>
        <taxon>Ditrysia</taxon>
        <taxon>Tineoidea</taxon>
        <taxon>Gracillariidae</taxon>
        <taxon>Conopomorpha</taxon>
    </lineage>
</organism>
<evidence type="ECO:0000256" key="6">
    <source>
        <dbReference type="ARBA" id="ARBA00022989"/>
    </source>
</evidence>
<keyword evidence="4 10" id="KW-0812">Transmembrane</keyword>
<evidence type="ECO:0000256" key="2">
    <source>
        <dbReference type="ARBA" id="ARBA00022475"/>
    </source>
</evidence>
<dbReference type="GO" id="GO:0004984">
    <property type="term" value="F:olfactory receptor activity"/>
    <property type="evidence" value="ECO:0007669"/>
    <property type="project" value="InterPro"/>
</dbReference>
<dbReference type="GO" id="GO:0005886">
    <property type="term" value="C:plasma membrane"/>
    <property type="evidence" value="ECO:0007669"/>
    <property type="project" value="UniProtKB-SubCell"/>
</dbReference>
<dbReference type="EMBL" id="MF625580">
    <property type="protein sequence ID" value="AXY83407.1"/>
    <property type="molecule type" value="mRNA"/>
</dbReference>
<accession>A0A3Q8HM59</accession>
<keyword evidence="2" id="KW-1003">Cell membrane</keyword>
<evidence type="ECO:0000313" key="11">
    <source>
        <dbReference type="EMBL" id="AXY83407.1"/>
    </source>
</evidence>
<dbReference type="PANTHER" id="PTHR21137">
    <property type="entry name" value="ODORANT RECEPTOR"/>
    <property type="match status" value="1"/>
</dbReference>
<keyword evidence="5" id="KW-0552">Olfaction</keyword>
<dbReference type="InterPro" id="IPR004117">
    <property type="entry name" value="7tm6_olfct_rcpt"/>
</dbReference>
<dbReference type="Pfam" id="PF02949">
    <property type="entry name" value="7tm_6"/>
    <property type="match status" value="1"/>
</dbReference>
<proteinExistence type="evidence at transcript level"/>
<evidence type="ECO:0000256" key="10">
    <source>
        <dbReference type="SAM" id="Phobius"/>
    </source>
</evidence>
<keyword evidence="8 11" id="KW-0675">Receptor</keyword>
<evidence type="ECO:0000256" key="3">
    <source>
        <dbReference type="ARBA" id="ARBA00022606"/>
    </source>
</evidence>
<evidence type="ECO:0000256" key="1">
    <source>
        <dbReference type="ARBA" id="ARBA00004651"/>
    </source>
</evidence>
<dbReference type="PANTHER" id="PTHR21137:SF35">
    <property type="entry name" value="ODORANT RECEPTOR 19A-RELATED"/>
    <property type="match status" value="1"/>
</dbReference>
<keyword evidence="9" id="KW-0807">Transducer</keyword>
<evidence type="ECO:0000256" key="9">
    <source>
        <dbReference type="ARBA" id="ARBA00023224"/>
    </source>
</evidence>
<evidence type="ECO:0000256" key="8">
    <source>
        <dbReference type="ARBA" id="ARBA00023170"/>
    </source>
</evidence>
<dbReference type="AlphaFoldDB" id="A0A3Q8HM59"/>
<keyword evidence="6 10" id="KW-1133">Transmembrane helix</keyword>
<comment type="subcellular location">
    <subcellularLocation>
        <location evidence="1">Cell membrane</location>
        <topology evidence="1">Multi-pass membrane protein</topology>
    </subcellularLocation>
</comment>
<evidence type="ECO:0000256" key="7">
    <source>
        <dbReference type="ARBA" id="ARBA00023136"/>
    </source>
</evidence>
<protein>
    <submittedName>
        <fullName evidence="11">Putative odorant receptor 32</fullName>
    </submittedName>
</protein>